<accession>A0A1A7PW08</accession>
<dbReference type="EMBL" id="JTJR01000002">
    <property type="protein sequence ID" value="OBX05931.1"/>
    <property type="molecule type" value="Genomic_DNA"/>
</dbReference>
<dbReference type="InterPro" id="IPR016912">
    <property type="entry name" value="Phage_P2_GpU"/>
</dbReference>
<sequence length="145" mass="16243">MFQNFALASLGLFVFMQRTIPFQSLSRESSWRHSTNSVIGLMPKTQFIGKESETITISGRLAPEVTGGRVSIKLLELMADLGDAYPLIDGATFELIGYFVIEKISEERTELFGDGAPRLIDFSMTLKRTDDPLSVKLVQKVMDYL</sequence>
<evidence type="ECO:0000313" key="1">
    <source>
        <dbReference type="EMBL" id="OBX05931.1"/>
    </source>
</evidence>
<reference evidence="1 2" key="1">
    <citation type="submission" date="2014-11" db="EMBL/GenBank/DDBJ databases">
        <title>Pan-genome of Gallibacterium spp.</title>
        <authorList>
            <person name="Kudirkiene E."/>
            <person name="Bojesen A.M."/>
        </authorList>
    </citation>
    <scope>NUCLEOTIDE SEQUENCE [LARGE SCALE GENOMIC DNA]</scope>
    <source>
        <strain evidence="1 2">59/S3/89</strain>
    </source>
</reference>
<dbReference type="PATRIC" id="fig|505345.6.peg.116"/>
<evidence type="ECO:0000313" key="2">
    <source>
        <dbReference type="Proteomes" id="UP000092626"/>
    </source>
</evidence>
<dbReference type="AlphaFoldDB" id="A0A1A7PW08"/>
<protein>
    <submittedName>
        <fullName evidence="1">Oxidoreductase</fullName>
    </submittedName>
</protein>
<dbReference type="PIRSF" id="PIRSF029208">
    <property type="entry name" value="Phage_tail_GPU"/>
    <property type="match status" value="1"/>
</dbReference>
<dbReference type="Proteomes" id="UP000092626">
    <property type="component" value="Unassembled WGS sequence"/>
</dbReference>
<dbReference type="RefSeq" id="WP_065236477.1">
    <property type="nucleotide sequence ID" value="NZ_JTJR01000002.1"/>
</dbReference>
<gene>
    <name evidence="1" type="ORF">QV06_00580</name>
</gene>
<dbReference type="STRING" id="505345.QV06_00580"/>
<dbReference type="Pfam" id="PF06995">
    <property type="entry name" value="Phage_P2_GpU"/>
    <property type="match status" value="1"/>
</dbReference>
<organism evidence="1 2">
    <name type="scientific">Gallibacterium genomosp. 3</name>
    <dbReference type="NCBI Taxonomy" id="505345"/>
    <lineage>
        <taxon>Bacteria</taxon>
        <taxon>Pseudomonadati</taxon>
        <taxon>Pseudomonadota</taxon>
        <taxon>Gammaproteobacteria</taxon>
        <taxon>Pasteurellales</taxon>
        <taxon>Pasteurellaceae</taxon>
        <taxon>Gallibacterium</taxon>
    </lineage>
</organism>
<proteinExistence type="predicted"/>
<name>A0A1A7PW08_9PAST</name>
<dbReference type="InterPro" id="IPR009734">
    <property type="entry name" value="Myoviridae_GpU"/>
</dbReference>
<comment type="caution">
    <text evidence="1">The sequence shown here is derived from an EMBL/GenBank/DDBJ whole genome shotgun (WGS) entry which is preliminary data.</text>
</comment>